<evidence type="ECO:0008006" key="3">
    <source>
        <dbReference type="Google" id="ProtNLM"/>
    </source>
</evidence>
<comment type="caution">
    <text evidence="1">The sequence shown here is derived from an EMBL/GenBank/DDBJ whole genome shotgun (WGS) entry which is preliminary data.</text>
</comment>
<gene>
    <name evidence="1" type="ORF">AB0887_02470</name>
</gene>
<protein>
    <recommendedName>
        <fullName evidence="3">Ig-like domain repeat protein</fullName>
    </recommendedName>
</protein>
<name>A0ABV3LMY2_9ACTN</name>
<organism evidence="1 2">
    <name type="scientific">Streptomyces huasconensis</name>
    <dbReference type="NCBI Taxonomy" id="1854574"/>
    <lineage>
        <taxon>Bacteria</taxon>
        <taxon>Bacillati</taxon>
        <taxon>Actinomycetota</taxon>
        <taxon>Actinomycetes</taxon>
        <taxon>Kitasatosporales</taxon>
        <taxon>Streptomycetaceae</taxon>
        <taxon>Streptomyces</taxon>
    </lineage>
</organism>
<dbReference type="RefSeq" id="WP_359776658.1">
    <property type="nucleotide sequence ID" value="NZ_JBEYRR010000003.1"/>
</dbReference>
<evidence type="ECO:0000313" key="1">
    <source>
        <dbReference type="EMBL" id="MEW2360826.1"/>
    </source>
</evidence>
<accession>A0ABV3LMY2</accession>
<proteinExistence type="predicted"/>
<reference evidence="1 2" key="1">
    <citation type="submission" date="2024-06" db="EMBL/GenBank/DDBJ databases">
        <title>The Natural Products Discovery Center: Release of the First 8490 Sequenced Strains for Exploring Actinobacteria Biosynthetic Diversity.</title>
        <authorList>
            <person name="Kalkreuter E."/>
            <person name="Kautsar S.A."/>
            <person name="Yang D."/>
            <person name="Bader C.D."/>
            <person name="Teijaro C.N."/>
            <person name="Fluegel L."/>
            <person name="Davis C.M."/>
            <person name="Simpson J.R."/>
            <person name="Lauterbach L."/>
            <person name="Steele A.D."/>
            <person name="Gui C."/>
            <person name="Meng S."/>
            <person name="Li G."/>
            <person name="Viehrig K."/>
            <person name="Ye F."/>
            <person name="Su P."/>
            <person name="Kiefer A.F."/>
            <person name="Nichols A."/>
            <person name="Cepeda A.J."/>
            <person name="Yan W."/>
            <person name="Fan B."/>
            <person name="Jiang Y."/>
            <person name="Adhikari A."/>
            <person name="Zheng C.-J."/>
            <person name="Schuster L."/>
            <person name="Cowan T.M."/>
            <person name="Smanski M.J."/>
            <person name="Chevrette M.G."/>
            <person name="De Carvalho L.P.S."/>
            <person name="Shen B."/>
        </authorList>
    </citation>
    <scope>NUCLEOTIDE SEQUENCE [LARGE SCALE GENOMIC DNA]</scope>
    <source>
        <strain evidence="1 2">NPDC047833</strain>
    </source>
</reference>
<dbReference type="EMBL" id="JBEYRS010000001">
    <property type="protein sequence ID" value="MEW2360826.1"/>
    <property type="molecule type" value="Genomic_DNA"/>
</dbReference>
<dbReference type="Proteomes" id="UP001553843">
    <property type="component" value="Unassembled WGS sequence"/>
</dbReference>
<evidence type="ECO:0000313" key="2">
    <source>
        <dbReference type="Proteomes" id="UP001553843"/>
    </source>
</evidence>
<keyword evidence="2" id="KW-1185">Reference proteome</keyword>
<sequence length="82" mass="8601">MEITGKLTGQGRALPSGISLKVTRTDRFGTTGELTSATVAADGTFRIKDLPSKRGRTLYAVSYEGDALHEGSSAQATVRITG</sequence>